<dbReference type="OrthoDB" id="8686772at2"/>
<comment type="caution">
    <text evidence="1">The sequence shown here is derived from an EMBL/GenBank/DDBJ whole genome shotgun (WGS) entry which is preliminary data.</text>
</comment>
<organism evidence="1 2">
    <name type="scientific">Paracoccus methylarcula</name>
    <dbReference type="NCBI Taxonomy" id="72022"/>
    <lineage>
        <taxon>Bacteria</taxon>
        <taxon>Pseudomonadati</taxon>
        <taxon>Pseudomonadota</taxon>
        <taxon>Alphaproteobacteria</taxon>
        <taxon>Rhodobacterales</taxon>
        <taxon>Paracoccaceae</taxon>
        <taxon>Paracoccus</taxon>
    </lineage>
</organism>
<sequence length="301" mass="34503">MTDQQDGCTEKCRALTAGERSMAFGVFLTALNMEAVRIHDHANPEFPAETAPNTTGNNIYMRADQGHYLKDYDGEPLQLRATLIHELAHVWQHQKYGPGMTPNKRKQESLPIYNSKHGTNLTLPQYHRRVEKRDDSAARKHRDHRSTYDAIDRERHVNPVMYPGMEYTQTMAWTHADGSQGARTDTIRQGEVRLADQYAEYHRKHGGFNINAADVAGHLESASDYDYLHVQPNLMKLDQFFDGLNFEQQAELIEDYFLMKNSYDPAVPRHGGPGRYSLVSIIKPRPSVYTLMRIIPFLRGD</sequence>
<dbReference type="Proteomes" id="UP000238137">
    <property type="component" value="Unassembled WGS sequence"/>
</dbReference>
<proteinExistence type="predicted"/>
<evidence type="ECO:0000313" key="1">
    <source>
        <dbReference type="EMBL" id="RNF33103.1"/>
    </source>
</evidence>
<gene>
    <name evidence="1" type="ORF">A7A09_018115</name>
</gene>
<keyword evidence="2" id="KW-1185">Reference proteome</keyword>
<dbReference type="AlphaFoldDB" id="A0A422QSZ3"/>
<evidence type="ECO:0000313" key="2">
    <source>
        <dbReference type="Proteomes" id="UP000238137"/>
    </source>
</evidence>
<protein>
    <recommendedName>
        <fullName evidence="3">DUF4157 domain-containing protein</fullName>
    </recommendedName>
</protein>
<reference evidence="1" key="1">
    <citation type="submission" date="2018-05" db="EMBL/GenBank/DDBJ databases">
        <title>Reclassification of Methylarcula marina and Methylarcula terricola as Paracoccus methylarcula sp.nov., comb.nov. and Paracoccus terricola comb.nov.</title>
        <authorList>
            <person name="Shmareva M.N."/>
            <person name="Doronina N.V."/>
            <person name="Vasilenko O.V."/>
            <person name="Tarlachkov S.V."/>
            <person name="Trotsenko Y.A."/>
        </authorList>
    </citation>
    <scope>NUCLEOTIDE SEQUENCE [LARGE SCALE GENOMIC DNA]</scope>
    <source>
        <strain evidence="1">VKM B-2159</strain>
    </source>
</reference>
<dbReference type="EMBL" id="PXNQ02000013">
    <property type="protein sequence ID" value="RNF33103.1"/>
    <property type="molecule type" value="Genomic_DNA"/>
</dbReference>
<accession>A0A422QSZ3</accession>
<name>A0A422QSZ3_9RHOB</name>
<evidence type="ECO:0008006" key="3">
    <source>
        <dbReference type="Google" id="ProtNLM"/>
    </source>
</evidence>
<dbReference type="RefSeq" id="WP_106692709.1">
    <property type="nucleotide sequence ID" value="NZ_PXNQ02000013.1"/>
</dbReference>